<keyword evidence="3" id="KW-1185">Reference proteome</keyword>
<organism evidence="2 3">
    <name type="scientific">Dactylosporangium maewongense</name>
    <dbReference type="NCBI Taxonomy" id="634393"/>
    <lineage>
        <taxon>Bacteria</taxon>
        <taxon>Bacillati</taxon>
        <taxon>Actinomycetota</taxon>
        <taxon>Actinomycetes</taxon>
        <taxon>Micromonosporales</taxon>
        <taxon>Micromonosporaceae</taxon>
        <taxon>Dactylosporangium</taxon>
    </lineage>
</organism>
<accession>A0ABN2CPJ8</accession>
<feature type="region of interest" description="Disordered" evidence="1">
    <location>
        <begin position="1"/>
        <end position="48"/>
    </location>
</feature>
<dbReference type="Proteomes" id="UP001501470">
    <property type="component" value="Unassembled WGS sequence"/>
</dbReference>
<gene>
    <name evidence="2" type="ORF">GCM10009827_099570</name>
</gene>
<dbReference type="RefSeq" id="WP_344512203.1">
    <property type="nucleotide sequence ID" value="NZ_BAAAQD010000031.1"/>
</dbReference>
<feature type="compositionally biased region" description="Low complexity" evidence="1">
    <location>
        <begin position="10"/>
        <end position="25"/>
    </location>
</feature>
<evidence type="ECO:0000256" key="1">
    <source>
        <dbReference type="SAM" id="MobiDB-lite"/>
    </source>
</evidence>
<dbReference type="EMBL" id="BAAAQD010000031">
    <property type="protein sequence ID" value="GAA1562171.1"/>
    <property type="molecule type" value="Genomic_DNA"/>
</dbReference>
<comment type="caution">
    <text evidence="2">The sequence shown here is derived from an EMBL/GenBank/DDBJ whole genome shotgun (WGS) entry which is preliminary data.</text>
</comment>
<evidence type="ECO:0000313" key="2">
    <source>
        <dbReference type="EMBL" id="GAA1562171.1"/>
    </source>
</evidence>
<reference evidence="2 3" key="1">
    <citation type="journal article" date="2019" name="Int. J. Syst. Evol. Microbiol.">
        <title>The Global Catalogue of Microorganisms (GCM) 10K type strain sequencing project: providing services to taxonomists for standard genome sequencing and annotation.</title>
        <authorList>
            <consortium name="The Broad Institute Genomics Platform"/>
            <consortium name="The Broad Institute Genome Sequencing Center for Infectious Disease"/>
            <person name="Wu L."/>
            <person name="Ma J."/>
        </authorList>
    </citation>
    <scope>NUCLEOTIDE SEQUENCE [LARGE SCALE GENOMIC DNA]</scope>
    <source>
        <strain evidence="2 3">JCM 15933</strain>
    </source>
</reference>
<evidence type="ECO:0000313" key="3">
    <source>
        <dbReference type="Proteomes" id="UP001501470"/>
    </source>
</evidence>
<name>A0ABN2CPJ8_9ACTN</name>
<protein>
    <submittedName>
        <fullName evidence="2">Uncharacterized protein</fullName>
    </submittedName>
</protein>
<sequence length="48" mass="5221">MTDDSAPQHQTDPQQAEQAADEQPTVRLDQGDPDATRPMSLADLLNSD</sequence>
<proteinExistence type="predicted"/>